<evidence type="ECO:0000313" key="4">
    <source>
        <dbReference type="EMBL" id="KAF5724586.1"/>
    </source>
</evidence>
<dbReference type="SMART" id="SM00248">
    <property type="entry name" value="ANK"/>
    <property type="match status" value="7"/>
</dbReference>
<dbReference type="PANTHER" id="PTHR24198:SF165">
    <property type="entry name" value="ANKYRIN REPEAT-CONTAINING PROTEIN-RELATED"/>
    <property type="match status" value="1"/>
</dbReference>
<keyword evidence="2 3" id="KW-0040">ANK repeat</keyword>
<evidence type="ECO:0000256" key="1">
    <source>
        <dbReference type="ARBA" id="ARBA00022737"/>
    </source>
</evidence>
<gene>
    <name evidence="4" type="ORF">FMUND_629</name>
</gene>
<name>A0A8H6DPA2_9HYPO</name>
<keyword evidence="5" id="KW-1185">Reference proteome</keyword>
<dbReference type="SUPFAM" id="SSF48403">
    <property type="entry name" value="Ankyrin repeat"/>
    <property type="match status" value="1"/>
</dbReference>
<dbReference type="Pfam" id="PF00023">
    <property type="entry name" value="Ank"/>
    <property type="match status" value="1"/>
</dbReference>
<evidence type="ECO:0000313" key="5">
    <source>
        <dbReference type="Proteomes" id="UP000544331"/>
    </source>
</evidence>
<dbReference type="EMBL" id="JAAOAN010000030">
    <property type="protein sequence ID" value="KAF5724586.1"/>
    <property type="molecule type" value="Genomic_DNA"/>
</dbReference>
<dbReference type="InterPro" id="IPR036770">
    <property type="entry name" value="Ankyrin_rpt-contain_sf"/>
</dbReference>
<feature type="repeat" description="ANK" evidence="3">
    <location>
        <begin position="621"/>
        <end position="653"/>
    </location>
</feature>
<evidence type="ECO:0008006" key="6">
    <source>
        <dbReference type="Google" id="ProtNLM"/>
    </source>
</evidence>
<comment type="caution">
    <text evidence="4">The sequence shown here is derived from an EMBL/GenBank/DDBJ whole genome shotgun (WGS) entry which is preliminary data.</text>
</comment>
<dbReference type="InterPro" id="IPR002110">
    <property type="entry name" value="Ankyrin_rpt"/>
</dbReference>
<proteinExistence type="predicted"/>
<dbReference type="Proteomes" id="UP000544331">
    <property type="component" value="Unassembled WGS sequence"/>
</dbReference>
<dbReference type="Pfam" id="PF12796">
    <property type="entry name" value="Ank_2"/>
    <property type="match status" value="1"/>
</dbReference>
<accession>A0A8H6DPA2</accession>
<dbReference type="PANTHER" id="PTHR24198">
    <property type="entry name" value="ANKYRIN REPEAT AND PROTEIN KINASE DOMAIN-CONTAINING PROTEIN"/>
    <property type="match status" value="1"/>
</dbReference>
<keyword evidence="1" id="KW-0677">Repeat</keyword>
<evidence type="ECO:0000256" key="3">
    <source>
        <dbReference type="PROSITE-ProRule" id="PRU00023"/>
    </source>
</evidence>
<dbReference type="PROSITE" id="PS50088">
    <property type="entry name" value="ANK_REPEAT"/>
    <property type="match status" value="2"/>
</dbReference>
<dbReference type="PROSITE" id="PS50297">
    <property type="entry name" value="ANK_REP_REGION"/>
    <property type="match status" value="2"/>
</dbReference>
<sequence length="781" mass="86813">MAEAIGLVASVASLLDLALKLSNVLHTLQFQFRNAPYLIQALENETEATRTVLARVEDSIHSIETARLGSPGILDDLTTEIGKGAAVLKDLGTFVDSLKNETSTSRRVKWVHKRDKAAELIKELKEVRCRISELQLAYGNSSLNRIELVLQDIQFMQRRHYAKTHSLGTCLLDMRDQVTIDRNTTFQNQSDIAAALDTLQNTTPTLPQEWVETISKQLATTINTMRPGLAKDNITNVSPHQSHRQQSIQAICLPLRYSTLSFQMRLVQSQCSINCACRCHASVASYRPWNRLPTMLQLIMGSVLFEYSSCPVSRTTCDLHSCFKSRLTRLTVRYGFPFWSFKYAIHILVEKQSASSLMFTLALRRKIPLQAARDNIIYHATIGNLTAVKRIVLENPTAILDVDYYGGSALCSCIGSFLPWELSLQICEVLLQAGADPDQVDEGGLSFRHKIANLVLQHTIPSMLHFRVEKLVQISPCFEELDLTFMHEIVLKRCPIDITPVLKSGKADILAQIHSEDRFGMTPLMYAVALGDAKAAQALIEAGASVHKKGPYGRTIVYYAGRLPPNTCATILDLLLAAGANAIDSFPSRWSPLHIAAIRNNVIMIDRVLQAGAQPDCIGPRGNRPIHYAASHNCVNAVRLLYEQGADINALADNGLSSLGVAIRDNATDAQAVLLELGVDYRITGDWGTYLHVAAYWGNEKTFNALSCLKLKGLDVDAKNAKGLTASEVYESRYDKTDELTISFHQLRDSIISRPPDDCSSEDELRDTEEFFDAYEFLLDI</sequence>
<organism evidence="4 5">
    <name type="scientific">Fusarium mundagurra</name>
    <dbReference type="NCBI Taxonomy" id="1567541"/>
    <lineage>
        <taxon>Eukaryota</taxon>
        <taxon>Fungi</taxon>
        <taxon>Dikarya</taxon>
        <taxon>Ascomycota</taxon>
        <taxon>Pezizomycotina</taxon>
        <taxon>Sordariomycetes</taxon>
        <taxon>Hypocreomycetidae</taxon>
        <taxon>Hypocreales</taxon>
        <taxon>Nectriaceae</taxon>
        <taxon>Fusarium</taxon>
        <taxon>Fusarium fujikuroi species complex</taxon>
    </lineage>
</organism>
<dbReference type="AlphaFoldDB" id="A0A8H6DPA2"/>
<protein>
    <recommendedName>
        <fullName evidence="6">Fungal N-terminal domain-containing protein</fullName>
    </recommendedName>
</protein>
<reference evidence="4 5" key="1">
    <citation type="submission" date="2020-05" db="EMBL/GenBank/DDBJ databases">
        <title>Identification and distribution of gene clusters putatively required for synthesis of sphingolipid metabolism inhibitors in phylogenetically diverse species of the filamentous fungus Fusarium.</title>
        <authorList>
            <person name="Kim H.-S."/>
            <person name="Busman M."/>
            <person name="Brown D.W."/>
            <person name="Divon H."/>
            <person name="Uhlig S."/>
            <person name="Proctor R.H."/>
        </authorList>
    </citation>
    <scope>NUCLEOTIDE SEQUENCE [LARGE SCALE GENOMIC DNA]</scope>
    <source>
        <strain evidence="4 5">NRRL 66235</strain>
    </source>
</reference>
<feature type="repeat" description="ANK" evidence="3">
    <location>
        <begin position="519"/>
        <end position="551"/>
    </location>
</feature>
<evidence type="ECO:0000256" key="2">
    <source>
        <dbReference type="ARBA" id="ARBA00023043"/>
    </source>
</evidence>
<dbReference type="OrthoDB" id="426293at2759"/>
<dbReference type="Gene3D" id="1.25.40.20">
    <property type="entry name" value="Ankyrin repeat-containing domain"/>
    <property type="match status" value="2"/>
</dbReference>